<dbReference type="Gene3D" id="6.10.250.1280">
    <property type="match status" value="1"/>
</dbReference>
<name>A0A565B7W5_9BRAS</name>
<dbReference type="OrthoDB" id="2746at2759"/>
<proteinExistence type="predicted"/>
<accession>A0A565B7W5</accession>
<sequence length="74" mass="8325">MDCGLINENPIVYRKRDRPVRTDLSNTDDEFSVDVRVEPGSHDQETAVNKQLGDKERMAAGLENPNLVDLINSI</sequence>
<organism evidence="1 2">
    <name type="scientific">Arabis nemorensis</name>
    <dbReference type="NCBI Taxonomy" id="586526"/>
    <lineage>
        <taxon>Eukaryota</taxon>
        <taxon>Viridiplantae</taxon>
        <taxon>Streptophyta</taxon>
        <taxon>Embryophyta</taxon>
        <taxon>Tracheophyta</taxon>
        <taxon>Spermatophyta</taxon>
        <taxon>Magnoliopsida</taxon>
        <taxon>eudicotyledons</taxon>
        <taxon>Gunneridae</taxon>
        <taxon>Pentapetalae</taxon>
        <taxon>rosids</taxon>
        <taxon>malvids</taxon>
        <taxon>Brassicales</taxon>
        <taxon>Brassicaceae</taxon>
        <taxon>Arabideae</taxon>
        <taxon>Arabis</taxon>
    </lineage>
</organism>
<evidence type="ECO:0000313" key="2">
    <source>
        <dbReference type="Proteomes" id="UP000489600"/>
    </source>
</evidence>
<keyword evidence="2" id="KW-1185">Reference proteome</keyword>
<dbReference type="AlphaFoldDB" id="A0A565B7W5"/>
<reference evidence="1" key="1">
    <citation type="submission" date="2019-07" db="EMBL/GenBank/DDBJ databases">
        <authorList>
            <person name="Dittberner H."/>
        </authorList>
    </citation>
    <scope>NUCLEOTIDE SEQUENCE [LARGE SCALE GENOMIC DNA]</scope>
</reference>
<dbReference type="Proteomes" id="UP000489600">
    <property type="component" value="Unassembled WGS sequence"/>
</dbReference>
<protein>
    <submittedName>
        <fullName evidence="1">Uncharacterized protein</fullName>
    </submittedName>
</protein>
<dbReference type="PANTHER" id="PTHR12377:SF7">
    <property type="entry name" value="PROTEIN AE7-LIKE 2"/>
    <property type="match status" value="1"/>
</dbReference>
<dbReference type="InterPro" id="IPR039796">
    <property type="entry name" value="MIP18"/>
</dbReference>
<gene>
    <name evidence="1" type="ORF">ANE_LOCUS7424</name>
</gene>
<dbReference type="EMBL" id="CABITT030000003">
    <property type="protein sequence ID" value="VVA96979.1"/>
    <property type="molecule type" value="Genomic_DNA"/>
</dbReference>
<dbReference type="PANTHER" id="PTHR12377">
    <property type="entry name" value="CYTOSOLIC IRON-SULFUR ASSEMBLY COMPONENT 2B-RELATED"/>
    <property type="match status" value="1"/>
</dbReference>
<dbReference type="GO" id="GO:0051604">
    <property type="term" value="P:protein maturation"/>
    <property type="evidence" value="ECO:0007669"/>
    <property type="project" value="InterPro"/>
</dbReference>
<evidence type="ECO:0000313" key="1">
    <source>
        <dbReference type="EMBL" id="VVA96979.1"/>
    </source>
</evidence>
<comment type="caution">
    <text evidence="1">The sequence shown here is derived from an EMBL/GenBank/DDBJ whole genome shotgun (WGS) entry which is preliminary data.</text>
</comment>